<reference evidence="2 3" key="1">
    <citation type="submission" date="2018-11" db="EMBL/GenBank/DDBJ databases">
        <title>Complete genome sequence of Nocardioides baekrokdamisoli strain KCTC 39748.</title>
        <authorList>
            <person name="Kang S.W."/>
            <person name="Lee K.C."/>
            <person name="Kim K.K."/>
            <person name="Kim J.S."/>
            <person name="Kim D.S."/>
            <person name="Ko S.H."/>
            <person name="Yang S.H."/>
            <person name="Shin Y.K."/>
            <person name="Lee J.S."/>
        </authorList>
    </citation>
    <scope>NUCLEOTIDE SEQUENCE [LARGE SCALE GENOMIC DNA]</scope>
    <source>
        <strain evidence="2 3">KCTC 39748</strain>
    </source>
</reference>
<evidence type="ECO:0000313" key="3">
    <source>
        <dbReference type="Proteomes" id="UP000271573"/>
    </source>
</evidence>
<gene>
    <name evidence="2" type="ORF">Back2_12080</name>
</gene>
<dbReference type="Pfam" id="PF01471">
    <property type="entry name" value="PG_binding_1"/>
    <property type="match status" value="1"/>
</dbReference>
<dbReference type="InterPro" id="IPR036365">
    <property type="entry name" value="PGBD-like_sf"/>
</dbReference>
<dbReference type="KEGG" id="nbe:Back2_12080"/>
<dbReference type="Gene3D" id="1.10.101.10">
    <property type="entry name" value="PGBD-like superfamily/PGBD"/>
    <property type="match status" value="1"/>
</dbReference>
<organism evidence="2 3">
    <name type="scientific">Nocardioides baekrokdamisoli</name>
    <dbReference type="NCBI Taxonomy" id="1804624"/>
    <lineage>
        <taxon>Bacteria</taxon>
        <taxon>Bacillati</taxon>
        <taxon>Actinomycetota</taxon>
        <taxon>Actinomycetes</taxon>
        <taxon>Propionibacteriales</taxon>
        <taxon>Nocardioidaceae</taxon>
        <taxon>Nocardioides</taxon>
    </lineage>
</organism>
<keyword evidence="3" id="KW-1185">Reference proteome</keyword>
<sequence>MATAAVVRQTLTDHQALSGVVGFGPTTPLNNQMTGTFTWLPQPGAVVGNGQQLYRVNDTPVTDMTGTMPAYRAMAADMTGPDIAQLNASLRALGYLYGNPGDRYTAQTTAAVKAWQKAIGVEATGTVALGQVVFTPAAVRIATVTPTLGAPAAPGAPAFTTSDVAAQVTVTTDAANRRYFKIGESVTVGLPDGSSVHAKIVSIGPIVSPAQGSNNGPTVSAQAALTDPKVAAAFQAATVDVTINTAEHANVLTVPVTALLALREGGYAVAVDDTTGRHLIGVSVGLIVGDTVEVSAKHLSPGMKVEVGST</sequence>
<accession>A0A3G9ITG3</accession>
<proteinExistence type="predicted"/>
<dbReference type="InterPro" id="IPR036366">
    <property type="entry name" value="PGBDSf"/>
</dbReference>
<feature type="domain" description="Peptidoglycan binding-like" evidence="1">
    <location>
        <begin position="79"/>
        <end position="126"/>
    </location>
</feature>
<name>A0A3G9ITG3_9ACTN</name>
<evidence type="ECO:0000259" key="1">
    <source>
        <dbReference type="Pfam" id="PF01471"/>
    </source>
</evidence>
<dbReference type="SUPFAM" id="SSF47090">
    <property type="entry name" value="PGBD-like"/>
    <property type="match status" value="1"/>
</dbReference>
<evidence type="ECO:0000313" key="2">
    <source>
        <dbReference type="EMBL" id="BBH16921.1"/>
    </source>
</evidence>
<protein>
    <submittedName>
        <fullName evidence="2">Peptidoglycan-binding protein</fullName>
    </submittedName>
</protein>
<dbReference type="InterPro" id="IPR002477">
    <property type="entry name" value="Peptidoglycan-bd-like"/>
</dbReference>
<dbReference type="AlphaFoldDB" id="A0A3G9ITG3"/>
<dbReference type="Proteomes" id="UP000271573">
    <property type="component" value="Chromosome"/>
</dbReference>
<dbReference type="EMBL" id="AP019307">
    <property type="protein sequence ID" value="BBH16921.1"/>
    <property type="molecule type" value="Genomic_DNA"/>
</dbReference>
<dbReference type="Gene3D" id="2.40.420.20">
    <property type="match status" value="1"/>
</dbReference>